<dbReference type="EMBL" id="CP001681">
    <property type="protein sequence ID" value="ACU02568.1"/>
    <property type="molecule type" value="Genomic_DNA"/>
</dbReference>
<dbReference type="Pfam" id="PF07980">
    <property type="entry name" value="SusD_RagB"/>
    <property type="match status" value="2"/>
</dbReference>
<keyword evidence="4" id="KW-0472">Membrane</keyword>
<gene>
    <name evidence="9" type="ordered locus">Phep_0344</name>
</gene>
<organism evidence="9 10">
    <name type="scientific">Pedobacter heparinus (strain ATCC 13125 / DSM 2366 / CIP 104194 / JCM 7457 / NBRC 12017 / NCIMB 9290 / NRRL B-14731 / HIM 762-3)</name>
    <dbReference type="NCBI Taxonomy" id="485917"/>
    <lineage>
        <taxon>Bacteria</taxon>
        <taxon>Pseudomonadati</taxon>
        <taxon>Bacteroidota</taxon>
        <taxon>Sphingobacteriia</taxon>
        <taxon>Sphingobacteriales</taxon>
        <taxon>Sphingobacteriaceae</taxon>
        <taxon>Pedobacter</taxon>
    </lineage>
</organism>
<dbReference type="eggNOG" id="COG0614">
    <property type="taxonomic scope" value="Bacteria"/>
</dbReference>
<dbReference type="HOGENOM" id="CLU_015553_1_1_10"/>
<dbReference type="OrthoDB" id="5694214at2"/>
<feature type="signal peptide" evidence="6">
    <location>
        <begin position="1"/>
        <end position="20"/>
    </location>
</feature>
<feature type="domain" description="RagB/SusD" evidence="7">
    <location>
        <begin position="519"/>
        <end position="611"/>
    </location>
</feature>
<keyword evidence="10" id="KW-1185">Reference proteome</keyword>
<feature type="domain" description="RagB/SusD" evidence="7">
    <location>
        <begin position="360"/>
        <end position="426"/>
    </location>
</feature>
<name>C6XZ86_PEDHD</name>
<dbReference type="AlphaFoldDB" id="C6XZ86"/>
<dbReference type="Proteomes" id="UP000000852">
    <property type="component" value="Chromosome"/>
</dbReference>
<dbReference type="InterPro" id="IPR012944">
    <property type="entry name" value="SusD_RagB_dom"/>
</dbReference>
<dbReference type="GO" id="GO:0009279">
    <property type="term" value="C:cell outer membrane"/>
    <property type="evidence" value="ECO:0007669"/>
    <property type="project" value="UniProtKB-SubCell"/>
</dbReference>
<evidence type="ECO:0000256" key="5">
    <source>
        <dbReference type="ARBA" id="ARBA00023237"/>
    </source>
</evidence>
<evidence type="ECO:0000256" key="6">
    <source>
        <dbReference type="SAM" id="SignalP"/>
    </source>
</evidence>
<evidence type="ECO:0000259" key="7">
    <source>
        <dbReference type="Pfam" id="PF07980"/>
    </source>
</evidence>
<evidence type="ECO:0000256" key="4">
    <source>
        <dbReference type="ARBA" id="ARBA00023136"/>
    </source>
</evidence>
<dbReference type="Pfam" id="PF14322">
    <property type="entry name" value="SusD-like_3"/>
    <property type="match status" value="1"/>
</dbReference>
<dbReference type="PROSITE" id="PS51257">
    <property type="entry name" value="PROKAR_LIPOPROTEIN"/>
    <property type="match status" value="1"/>
</dbReference>
<dbReference type="Gene3D" id="1.25.40.390">
    <property type="match status" value="1"/>
</dbReference>
<sequence>MKKKYYLLTLLILVSISSCKKFLDGPQPEDSLAPETYYNTAAQLDFALRSVYDILQSPEIYRTKIHYLKGFEADEGYARASNFNIYLNSNTHTASTADAFAYWRDLYKGIARANVLLANVDKNTGIPQTLRDQIRGEATFLRGYYYFMLVQSYGGVPLVTEPTTSIVNTDLAKSTDVEIYAQILKDMVAAEALVPKITTLGFNGRISKSAVRGILARVCLSMAGNPIKDVSKYEDARKWAKMVMDDGEAGHQLNPVYSDIFIKVAQDKYDIKESLWEVEFSGNGTGTFGGDAGQVGYNAGAVQPAAPATVGAAPGYIWTTAKMYNLYQPGDVRRGWNIMNYSFVGTTDVKSFRAAPANQAAIYSLPIAKWRREYELVSPKNAALTPINFAILRYSDVLLMFAEAENEISGPTQAAKDALNLVRRRAYAIGGIKAFTITNGGTGYTTAPVVTITGGGGTGAVATAVVAGGTVTGINLTPNAVTGFNYGTYTSAPTIAIAAPPAGGTTATATSSLYMNADADISPTISKDDFRLFIRDERPRELCYEALRKFDLIRWGIYVESMQGIANQATLDGLTSHMIAWFRATSEKHLLFPIPGQELINNKLLVQNPGWN</sequence>
<evidence type="ECO:0000313" key="9">
    <source>
        <dbReference type="EMBL" id="ACU02568.1"/>
    </source>
</evidence>
<reference evidence="9 10" key="1">
    <citation type="journal article" date="2009" name="Stand. Genomic Sci.">
        <title>Complete genome sequence of Pedobacter heparinus type strain (HIM 762-3).</title>
        <authorList>
            <person name="Han C."/>
            <person name="Spring S."/>
            <person name="Lapidus A."/>
            <person name="Del Rio T.G."/>
            <person name="Tice H."/>
            <person name="Copeland A."/>
            <person name="Cheng J.F."/>
            <person name="Lucas S."/>
            <person name="Chen F."/>
            <person name="Nolan M."/>
            <person name="Bruce D."/>
            <person name="Goodwin L."/>
            <person name="Pitluck S."/>
            <person name="Ivanova N."/>
            <person name="Mavromatis K."/>
            <person name="Mikhailova N."/>
            <person name="Pati A."/>
            <person name="Chen A."/>
            <person name="Palaniappan K."/>
            <person name="Land M."/>
            <person name="Hauser L."/>
            <person name="Chang Y.J."/>
            <person name="Jeffries C.C."/>
            <person name="Saunders E."/>
            <person name="Chertkov O."/>
            <person name="Brettin T."/>
            <person name="Goker M."/>
            <person name="Rohde M."/>
            <person name="Bristow J."/>
            <person name="Eisen J.A."/>
            <person name="Markowitz V."/>
            <person name="Hugenholtz P."/>
            <person name="Kyrpides N.C."/>
            <person name="Klenk H.P."/>
            <person name="Detter J.C."/>
        </authorList>
    </citation>
    <scope>NUCLEOTIDE SEQUENCE [LARGE SCALE GENOMIC DNA]</scope>
    <source>
        <strain evidence="10">ATCC 13125 / DSM 2366 / CIP 104194 / JCM 7457 / NBRC 12017 / NCIMB 9290 / NRRL B-14731 / HIM 762-3</strain>
    </source>
</reference>
<feature type="domain" description="SusD-like N-terminal" evidence="8">
    <location>
        <begin position="21"/>
        <end position="220"/>
    </location>
</feature>
<accession>C6XZ86</accession>
<proteinExistence type="inferred from homology"/>
<feature type="chain" id="PRO_5002973463" evidence="6">
    <location>
        <begin position="21"/>
        <end position="612"/>
    </location>
</feature>
<protein>
    <submittedName>
        <fullName evidence="9">RagB/SusD domain protein</fullName>
    </submittedName>
</protein>
<dbReference type="KEGG" id="phe:Phep_0344"/>
<dbReference type="eggNOG" id="COG0702">
    <property type="taxonomic scope" value="Bacteria"/>
</dbReference>
<evidence type="ECO:0000256" key="2">
    <source>
        <dbReference type="ARBA" id="ARBA00006275"/>
    </source>
</evidence>
<evidence type="ECO:0000256" key="1">
    <source>
        <dbReference type="ARBA" id="ARBA00004442"/>
    </source>
</evidence>
<dbReference type="InterPro" id="IPR011990">
    <property type="entry name" value="TPR-like_helical_dom_sf"/>
</dbReference>
<evidence type="ECO:0000313" key="10">
    <source>
        <dbReference type="Proteomes" id="UP000000852"/>
    </source>
</evidence>
<dbReference type="SUPFAM" id="SSF48452">
    <property type="entry name" value="TPR-like"/>
    <property type="match status" value="1"/>
</dbReference>
<evidence type="ECO:0000259" key="8">
    <source>
        <dbReference type="Pfam" id="PF14322"/>
    </source>
</evidence>
<dbReference type="RefSeq" id="WP_012780521.1">
    <property type="nucleotide sequence ID" value="NC_013061.1"/>
</dbReference>
<comment type="subcellular location">
    <subcellularLocation>
        <location evidence="1">Cell outer membrane</location>
    </subcellularLocation>
</comment>
<evidence type="ECO:0000256" key="3">
    <source>
        <dbReference type="ARBA" id="ARBA00022729"/>
    </source>
</evidence>
<comment type="similarity">
    <text evidence="2">Belongs to the SusD family.</text>
</comment>
<keyword evidence="5" id="KW-0998">Cell outer membrane</keyword>
<dbReference type="STRING" id="485917.Phep_0344"/>
<keyword evidence="3 6" id="KW-0732">Signal</keyword>
<dbReference type="InterPro" id="IPR033985">
    <property type="entry name" value="SusD-like_N"/>
</dbReference>